<dbReference type="Proteomes" id="UP001385951">
    <property type="component" value="Unassembled WGS sequence"/>
</dbReference>
<dbReference type="AlphaFoldDB" id="A0AAW0GI60"/>
<comment type="caution">
    <text evidence="1">The sequence shown here is derived from an EMBL/GenBank/DDBJ whole genome shotgun (WGS) entry which is preliminary data.</text>
</comment>
<sequence>MSATTQKYDIRREMTLKYIMAEVEHGSERLPPSIATGRCLKLSSTTLTLIIIISTFWER</sequence>
<keyword evidence="2" id="KW-1185">Reference proteome</keyword>
<organism evidence="1 2">
    <name type="scientific">Cerrena zonata</name>
    <dbReference type="NCBI Taxonomy" id="2478898"/>
    <lineage>
        <taxon>Eukaryota</taxon>
        <taxon>Fungi</taxon>
        <taxon>Dikarya</taxon>
        <taxon>Basidiomycota</taxon>
        <taxon>Agaricomycotina</taxon>
        <taxon>Agaricomycetes</taxon>
        <taxon>Polyporales</taxon>
        <taxon>Cerrenaceae</taxon>
        <taxon>Cerrena</taxon>
    </lineage>
</organism>
<accession>A0AAW0GI60</accession>
<name>A0AAW0GI60_9APHY</name>
<reference evidence="1 2" key="1">
    <citation type="submission" date="2022-09" db="EMBL/GenBank/DDBJ databases">
        <authorList>
            <person name="Palmer J.M."/>
        </authorList>
    </citation>
    <scope>NUCLEOTIDE SEQUENCE [LARGE SCALE GENOMIC DNA]</scope>
    <source>
        <strain evidence="1 2">DSM 7382</strain>
    </source>
</reference>
<gene>
    <name evidence="1" type="ORF">QCA50_004886</name>
</gene>
<evidence type="ECO:0000313" key="2">
    <source>
        <dbReference type="Proteomes" id="UP001385951"/>
    </source>
</evidence>
<dbReference type="EMBL" id="JASBNA010000005">
    <property type="protein sequence ID" value="KAK7691487.1"/>
    <property type="molecule type" value="Genomic_DNA"/>
</dbReference>
<evidence type="ECO:0000313" key="1">
    <source>
        <dbReference type="EMBL" id="KAK7691487.1"/>
    </source>
</evidence>
<proteinExistence type="predicted"/>
<protein>
    <submittedName>
        <fullName evidence="1">Uncharacterized protein</fullName>
    </submittedName>
</protein>